<sequence length="277" mass="31740">MTTGGEHSPPLRSWSKKVFIQPTPLFGTNRNKSIIYKFIIDKFRAKLTTLKANKLSHAGLWMKVILELDIQAVNKSLILNSAWRLITNPHEQIAQILKEEAVHKIMQVPIMQNDEEDKLFWKHTRNGQCNTKSAYKEFYKRENQTLQQGNTEEEGTSKRRMDSIPNGNRCYTDAACENGVTGIGIFVHFPQDHNAIFIKAISDKAQSPLQAELLALQLALEISKFLNFADVIYLMDNATIMEAVKRNNLLQEPGHWSLKPFWLQITSFTPADIMQVR</sequence>
<reference evidence="1" key="1">
    <citation type="submission" date="2015-04" db="UniProtKB">
        <authorList>
            <consortium name="EnsemblPlants"/>
        </authorList>
    </citation>
    <scope>IDENTIFICATION</scope>
</reference>
<organism evidence="1">
    <name type="scientific">Oryza meridionalis</name>
    <dbReference type="NCBI Taxonomy" id="40149"/>
    <lineage>
        <taxon>Eukaryota</taxon>
        <taxon>Viridiplantae</taxon>
        <taxon>Streptophyta</taxon>
        <taxon>Embryophyta</taxon>
        <taxon>Tracheophyta</taxon>
        <taxon>Spermatophyta</taxon>
        <taxon>Magnoliopsida</taxon>
        <taxon>Liliopsida</taxon>
        <taxon>Poales</taxon>
        <taxon>Poaceae</taxon>
        <taxon>BOP clade</taxon>
        <taxon>Oryzoideae</taxon>
        <taxon>Oryzeae</taxon>
        <taxon>Oryzinae</taxon>
        <taxon>Oryza</taxon>
    </lineage>
</organism>
<dbReference type="STRING" id="40149.A0A0E0EQS3"/>
<dbReference type="InterPro" id="IPR036397">
    <property type="entry name" value="RNaseH_sf"/>
</dbReference>
<dbReference type="HOGENOM" id="CLU_1006054_0_0_1"/>
<dbReference type="Proteomes" id="UP000008021">
    <property type="component" value="Chromosome 9"/>
</dbReference>
<dbReference type="InterPro" id="IPR012337">
    <property type="entry name" value="RNaseH-like_sf"/>
</dbReference>
<evidence type="ECO:0000313" key="1">
    <source>
        <dbReference type="EnsemblPlants" id="OMERI09G04390.1"/>
    </source>
</evidence>
<reference evidence="1" key="2">
    <citation type="submission" date="2018-05" db="EMBL/GenBank/DDBJ databases">
        <title>OmerRS3 (Oryza meridionalis Reference Sequence Version 3).</title>
        <authorList>
            <person name="Zhang J."/>
            <person name="Kudrna D."/>
            <person name="Lee S."/>
            <person name="Talag J."/>
            <person name="Welchert J."/>
            <person name="Wing R.A."/>
        </authorList>
    </citation>
    <scope>NUCLEOTIDE SEQUENCE [LARGE SCALE GENOMIC DNA]</scope>
    <source>
        <strain evidence="1">cv. OR44</strain>
    </source>
</reference>
<dbReference type="PANTHER" id="PTHR34146:SF3">
    <property type="entry name" value="POLYNUCLEOTIDYL TRANSFERASE, RIBONUCLEASE H-LIKE SUPERFAMILY PROTEIN"/>
    <property type="match status" value="1"/>
</dbReference>
<name>A0A0E0EQS3_9ORYZ</name>
<proteinExistence type="predicted"/>
<dbReference type="AlphaFoldDB" id="A0A0E0EQS3"/>
<accession>A0A0E0EQS3</accession>
<dbReference type="Gramene" id="OMERI09G04390.1">
    <property type="protein sequence ID" value="OMERI09G04390.1"/>
    <property type="gene ID" value="OMERI09G04390"/>
</dbReference>
<protein>
    <recommendedName>
        <fullName evidence="3">RNase H type-1 domain-containing protein</fullName>
    </recommendedName>
</protein>
<evidence type="ECO:0000313" key="2">
    <source>
        <dbReference type="Proteomes" id="UP000008021"/>
    </source>
</evidence>
<dbReference type="GO" id="GO:0003676">
    <property type="term" value="F:nucleic acid binding"/>
    <property type="evidence" value="ECO:0007669"/>
    <property type="project" value="InterPro"/>
</dbReference>
<dbReference type="EnsemblPlants" id="OMERI09G04390.1">
    <property type="protein sequence ID" value="OMERI09G04390.1"/>
    <property type="gene ID" value="OMERI09G04390"/>
</dbReference>
<dbReference type="Gene3D" id="3.30.420.10">
    <property type="entry name" value="Ribonuclease H-like superfamily/Ribonuclease H"/>
    <property type="match status" value="1"/>
</dbReference>
<evidence type="ECO:0008006" key="3">
    <source>
        <dbReference type="Google" id="ProtNLM"/>
    </source>
</evidence>
<keyword evidence="2" id="KW-1185">Reference proteome</keyword>
<dbReference type="PANTHER" id="PTHR34146">
    <property type="entry name" value="POLYNUCLEOTIDYL TRANSFERASE, RIBONUCLEASE H-LIKE SUPERFAMILY PROTEIN-RELATED"/>
    <property type="match status" value="1"/>
</dbReference>
<dbReference type="SUPFAM" id="SSF53098">
    <property type="entry name" value="Ribonuclease H-like"/>
    <property type="match status" value="1"/>
</dbReference>